<organism evidence="7 8">
    <name type="scientific">Saccharata proteae CBS 121410</name>
    <dbReference type="NCBI Taxonomy" id="1314787"/>
    <lineage>
        <taxon>Eukaryota</taxon>
        <taxon>Fungi</taxon>
        <taxon>Dikarya</taxon>
        <taxon>Ascomycota</taxon>
        <taxon>Pezizomycotina</taxon>
        <taxon>Dothideomycetes</taxon>
        <taxon>Dothideomycetes incertae sedis</taxon>
        <taxon>Botryosphaeriales</taxon>
        <taxon>Saccharataceae</taxon>
        <taxon>Saccharata</taxon>
    </lineage>
</organism>
<accession>A0A6A5YD55</accession>
<evidence type="ECO:0000256" key="2">
    <source>
        <dbReference type="ARBA" id="ARBA00022723"/>
    </source>
</evidence>
<dbReference type="InterPro" id="IPR001279">
    <property type="entry name" value="Metallo-B-lactamas"/>
</dbReference>
<keyword evidence="4" id="KW-0862">Zinc</keyword>
<evidence type="ECO:0000313" key="8">
    <source>
        <dbReference type="Proteomes" id="UP000799776"/>
    </source>
</evidence>
<dbReference type="OrthoDB" id="10250730at2759"/>
<keyword evidence="3" id="KW-0378">Hydrolase</keyword>
<dbReference type="PANTHER" id="PTHR42978">
    <property type="entry name" value="QUORUM-QUENCHING LACTONASE YTNP-RELATED-RELATED"/>
    <property type="match status" value="1"/>
</dbReference>
<dbReference type="EMBL" id="ML978714">
    <property type="protein sequence ID" value="KAF2089267.1"/>
    <property type="molecule type" value="Genomic_DNA"/>
</dbReference>
<comment type="similarity">
    <text evidence="1">Belongs to the metallo-beta-lactamase superfamily.</text>
</comment>
<name>A0A6A5YD55_9PEZI</name>
<gene>
    <name evidence="7" type="ORF">K490DRAFT_37642</name>
</gene>
<dbReference type="Gene3D" id="3.60.15.10">
    <property type="entry name" value="Ribonuclease Z/Hydroxyacylglutathione hydrolase-like"/>
    <property type="match status" value="1"/>
</dbReference>
<dbReference type="GO" id="GO:0016787">
    <property type="term" value="F:hydrolase activity"/>
    <property type="evidence" value="ECO:0007669"/>
    <property type="project" value="UniProtKB-KW"/>
</dbReference>
<dbReference type="Proteomes" id="UP000799776">
    <property type="component" value="Unassembled WGS sequence"/>
</dbReference>
<evidence type="ECO:0000259" key="6">
    <source>
        <dbReference type="SMART" id="SM00849"/>
    </source>
</evidence>
<proteinExistence type="inferred from homology"/>
<evidence type="ECO:0000313" key="7">
    <source>
        <dbReference type="EMBL" id="KAF2089267.1"/>
    </source>
</evidence>
<evidence type="ECO:0000256" key="1">
    <source>
        <dbReference type="ARBA" id="ARBA00007749"/>
    </source>
</evidence>
<sequence>MAQNGNTTTNGGTTNYRPPSLDIPPSSTCVEVSILNTTTDMVVPASGFVKPILTGHEFINLPTFSFHIRHPSGKEILFDLGARKDWWNFSPPTLTFLKKVIPALHVPKGVNEILEEGGVKLENISSIVLSHWHWDHTGDPSLFPPTTELIVGPGFKQNFMPGYPTNPNGSLLDTDFANRNVREVSFPPSSPKFGHFEAHDFFGDGSFYILNVPGHAIGHISGLARTTTNPDTFVFMGGDVCHFGGSFRPTPYSPMPDPIPSTVPLDKRRFRLPCPCSMFTACHPNPAQARTQRYYDVTLETGSWYVDPPTAQESIDRLELFDADENVFVCIAHDEGLRDVVEWFPKGSLNRWKEKGWKESGKWGFLNALPVDGKPGEEWLVPGLIKEGKIWKDEGTFLKPDN</sequence>
<evidence type="ECO:0000256" key="3">
    <source>
        <dbReference type="ARBA" id="ARBA00022801"/>
    </source>
</evidence>
<evidence type="ECO:0000256" key="5">
    <source>
        <dbReference type="SAM" id="MobiDB-lite"/>
    </source>
</evidence>
<feature type="region of interest" description="Disordered" evidence="5">
    <location>
        <begin position="1"/>
        <end position="24"/>
    </location>
</feature>
<evidence type="ECO:0000256" key="4">
    <source>
        <dbReference type="ARBA" id="ARBA00022833"/>
    </source>
</evidence>
<reference evidence="7" key="1">
    <citation type="journal article" date="2020" name="Stud. Mycol.">
        <title>101 Dothideomycetes genomes: a test case for predicting lifestyles and emergence of pathogens.</title>
        <authorList>
            <person name="Haridas S."/>
            <person name="Albert R."/>
            <person name="Binder M."/>
            <person name="Bloem J."/>
            <person name="Labutti K."/>
            <person name="Salamov A."/>
            <person name="Andreopoulos B."/>
            <person name="Baker S."/>
            <person name="Barry K."/>
            <person name="Bills G."/>
            <person name="Bluhm B."/>
            <person name="Cannon C."/>
            <person name="Castanera R."/>
            <person name="Culley D."/>
            <person name="Daum C."/>
            <person name="Ezra D."/>
            <person name="Gonzalez J."/>
            <person name="Henrissat B."/>
            <person name="Kuo A."/>
            <person name="Liang C."/>
            <person name="Lipzen A."/>
            <person name="Lutzoni F."/>
            <person name="Magnuson J."/>
            <person name="Mondo S."/>
            <person name="Nolan M."/>
            <person name="Ohm R."/>
            <person name="Pangilinan J."/>
            <person name="Park H.-J."/>
            <person name="Ramirez L."/>
            <person name="Alfaro M."/>
            <person name="Sun H."/>
            <person name="Tritt A."/>
            <person name="Yoshinaga Y."/>
            <person name="Zwiers L.-H."/>
            <person name="Turgeon B."/>
            <person name="Goodwin S."/>
            <person name="Spatafora J."/>
            <person name="Crous P."/>
            <person name="Grigoriev I."/>
        </authorList>
    </citation>
    <scope>NUCLEOTIDE SEQUENCE</scope>
    <source>
        <strain evidence="7">CBS 121410</strain>
    </source>
</reference>
<dbReference type="InterPro" id="IPR051013">
    <property type="entry name" value="MBL_superfamily_lactonases"/>
</dbReference>
<dbReference type="CDD" id="cd07730">
    <property type="entry name" value="metallo-hydrolase-like_MBL-fold"/>
    <property type="match status" value="1"/>
</dbReference>
<dbReference type="PANTHER" id="PTHR42978:SF5">
    <property type="entry name" value="METALLO-BETA-LACTAMASE DOMAIN-CONTAINING PROTEIN"/>
    <property type="match status" value="1"/>
</dbReference>
<dbReference type="AlphaFoldDB" id="A0A6A5YD55"/>
<dbReference type="GO" id="GO:0046872">
    <property type="term" value="F:metal ion binding"/>
    <property type="evidence" value="ECO:0007669"/>
    <property type="project" value="UniProtKB-KW"/>
</dbReference>
<feature type="domain" description="Metallo-beta-lactamase" evidence="6">
    <location>
        <begin position="62"/>
        <end position="278"/>
    </location>
</feature>
<protein>
    <submittedName>
        <fullName evidence="7">Metallo-beta-lactamase superfamily protein</fullName>
    </submittedName>
</protein>
<feature type="compositionally biased region" description="Low complexity" evidence="5">
    <location>
        <begin position="1"/>
        <end position="15"/>
    </location>
</feature>
<keyword evidence="8" id="KW-1185">Reference proteome</keyword>
<dbReference type="SUPFAM" id="SSF56281">
    <property type="entry name" value="Metallo-hydrolase/oxidoreductase"/>
    <property type="match status" value="1"/>
</dbReference>
<dbReference type="SMART" id="SM00849">
    <property type="entry name" value="Lactamase_B"/>
    <property type="match status" value="1"/>
</dbReference>
<keyword evidence="2" id="KW-0479">Metal-binding</keyword>
<dbReference type="InterPro" id="IPR036866">
    <property type="entry name" value="RibonucZ/Hydroxyglut_hydro"/>
</dbReference>